<reference evidence="15 16" key="1">
    <citation type="journal article" date="2016" name="Nat. Commun.">
        <title>Thousands of microbial genomes shed light on interconnected biogeochemical processes in an aquifer system.</title>
        <authorList>
            <person name="Anantharaman K."/>
            <person name="Brown C.T."/>
            <person name="Hug L.A."/>
            <person name="Sharon I."/>
            <person name="Castelle C.J."/>
            <person name="Probst A.J."/>
            <person name="Thomas B.C."/>
            <person name="Singh A."/>
            <person name="Wilkins M.J."/>
            <person name="Karaoz U."/>
            <person name="Brodie E.L."/>
            <person name="Williams K.H."/>
            <person name="Hubbard S.S."/>
            <person name="Banfield J.F."/>
        </authorList>
    </citation>
    <scope>NUCLEOTIDE SEQUENCE [LARGE SCALE GENOMIC DNA]</scope>
</reference>
<protein>
    <recommendedName>
        <fullName evidence="11 14">Protoheme IX farnesyltransferase</fullName>
        <ecNumber evidence="3 14">2.5.1.141</ecNumber>
    </recommendedName>
    <alternativeName>
        <fullName evidence="12 14">Heme B farnesyltransferase</fullName>
    </alternativeName>
    <alternativeName>
        <fullName evidence="10 14">Heme O synthase</fullName>
    </alternativeName>
</protein>
<keyword evidence="6 14" id="KW-0812">Transmembrane</keyword>
<dbReference type="InterPro" id="IPR030470">
    <property type="entry name" value="UbiA_prenylTrfase_CS"/>
</dbReference>
<accession>A0A1F6U1F4</accession>
<evidence type="ECO:0000256" key="7">
    <source>
        <dbReference type="ARBA" id="ARBA00022989"/>
    </source>
</evidence>
<comment type="caution">
    <text evidence="15">The sequence shown here is derived from an EMBL/GenBank/DDBJ whole genome shotgun (WGS) entry which is preliminary data.</text>
</comment>
<feature type="transmembrane region" description="Helical" evidence="14">
    <location>
        <begin position="242"/>
        <end position="260"/>
    </location>
</feature>
<dbReference type="InterPro" id="IPR006369">
    <property type="entry name" value="Protohaem_IX_farnesylTrfase"/>
</dbReference>
<dbReference type="InterPro" id="IPR000537">
    <property type="entry name" value="UbiA_prenyltransferase"/>
</dbReference>
<dbReference type="NCBIfam" id="TIGR01473">
    <property type="entry name" value="cyoE_ctaB"/>
    <property type="match status" value="1"/>
</dbReference>
<dbReference type="GO" id="GO:0048034">
    <property type="term" value="P:heme O biosynthetic process"/>
    <property type="evidence" value="ECO:0007669"/>
    <property type="project" value="UniProtKB-UniRule"/>
</dbReference>
<dbReference type="Proteomes" id="UP000179037">
    <property type="component" value="Unassembled WGS sequence"/>
</dbReference>
<feature type="transmembrane region" description="Helical" evidence="14">
    <location>
        <begin position="215"/>
        <end position="236"/>
    </location>
</feature>
<evidence type="ECO:0000256" key="13">
    <source>
        <dbReference type="ARBA" id="ARBA00047690"/>
    </source>
</evidence>
<dbReference type="GO" id="GO:0005886">
    <property type="term" value="C:plasma membrane"/>
    <property type="evidence" value="ECO:0007669"/>
    <property type="project" value="UniProtKB-SubCell"/>
</dbReference>
<dbReference type="InterPro" id="IPR044878">
    <property type="entry name" value="UbiA_sf"/>
</dbReference>
<evidence type="ECO:0000256" key="4">
    <source>
        <dbReference type="ARBA" id="ARBA00022475"/>
    </source>
</evidence>
<sequence length="307" mass="33672">MQPLTAANSRRSRAGEYYELAKPRVVSLIVFTAVVGMFLSVPSGLPALPLLLGTLGIALAAGSAAAINQILDLRFDSGMTRTSFRPLPTGTLTTREAFVFALILGVASMAILALWVNTLTAVLTFASLIGYSIVYTVYLKHATPQNIVIGGAAGAAPPVLGWTAITGEVSSDALLLFLIIFLWTPPHFWALALYREKEYAKVGIPMLPVTHGRRYTQLQILLYTVLLAAVTIMPFATHMSGWLYLAGAVVLNAGFLYYAVRLYRNYSDELARKTFRYSINYLALLFALLLVDHYRVYIHEALQSALY</sequence>
<feature type="transmembrane region" description="Helical" evidence="14">
    <location>
        <begin position="121"/>
        <end position="139"/>
    </location>
</feature>
<dbReference type="Gene3D" id="1.10.357.140">
    <property type="entry name" value="UbiA prenyltransferase"/>
    <property type="match status" value="1"/>
</dbReference>
<keyword evidence="7 14" id="KW-1133">Transmembrane helix</keyword>
<dbReference type="NCBIfam" id="NF003349">
    <property type="entry name" value="PRK04375.1-2"/>
    <property type="match status" value="1"/>
</dbReference>
<dbReference type="HAMAP" id="MF_00154">
    <property type="entry name" value="CyoE_CtaB"/>
    <property type="match status" value="1"/>
</dbReference>
<evidence type="ECO:0000256" key="10">
    <source>
        <dbReference type="ARBA" id="ARBA00030253"/>
    </source>
</evidence>
<keyword evidence="9 14" id="KW-0472">Membrane</keyword>
<feature type="transmembrane region" description="Helical" evidence="14">
    <location>
        <begin position="146"/>
        <end position="167"/>
    </location>
</feature>
<dbReference type="EC" id="2.5.1.141" evidence="3 14"/>
<evidence type="ECO:0000313" key="16">
    <source>
        <dbReference type="Proteomes" id="UP000179037"/>
    </source>
</evidence>
<dbReference type="PANTHER" id="PTHR43448">
    <property type="entry name" value="PROTOHEME IX FARNESYLTRANSFERASE, MITOCHONDRIAL"/>
    <property type="match status" value="1"/>
</dbReference>
<evidence type="ECO:0000313" key="15">
    <source>
        <dbReference type="EMBL" id="OGI51170.1"/>
    </source>
</evidence>
<evidence type="ECO:0000256" key="5">
    <source>
        <dbReference type="ARBA" id="ARBA00022679"/>
    </source>
</evidence>
<feature type="transmembrane region" description="Helical" evidence="14">
    <location>
        <begin position="173"/>
        <end position="194"/>
    </location>
</feature>
<dbReference type="Pfam" id="PF01040">
    <property type="entry name" value="UbiA"/>
    <property type="match status" value="1"/>
</dbReference>
<keyword evidence="4 14" id="KW-1003">Cell membrane</keyword>
<evidence type="ECO:0000256" key="1">
    <source>
        <dbReference type="ARBA" id="ARBA00004651"/>
    </source>
</evidence>
<organism evidence="15 16">
    <name type="scientific">Candidatus Muproteobacteria bacterium RIFCSPLOWO2_01_FULL_60_18</name>
    <dbReference type="NCBI Taxonomy" id="1817768"/>
    <lineage>
        <taxon>Bacteria</taxon>
        <taxon>Pseudomonadati</taxon>
        <taxon>Pseudomonadota</taxon>
        <taxon>Candidatus Muproteobacteria</taxon>
    </lineage>
</organism>
<feature type="transmembrane region" description="Helical" evidence="14">
    <location>
        <begin position="281"/>
        <end position="298"/>
    </location>
</feature>
<comment type="function">
    <text evidence="14">Converts heme B (protoheme IX) to heme O by substitution of the vinyl group on carbon 2 of heme B porphyrin ring with a hydroxyethyl farnesyl side group.</text>
</comment>
<evidence type="ECO:0000256" key="3">
    <source>
        <dbReference type="ARBA" id="ARBA00012292"/>
    </source>
</evidence>
<feature type="transmembrane region" description="Helical" evidence="14">
    <location>
        <begin position="92"/>
        <end position="115"/>
    </location>
</feature>
<comment type="similarity">
    <text evidence="14">Belongs to the UbiA prenyltransferase family. Protoheme IX farnesyltransferase subfamily.</text>
</comment>
<dbReference type="GO" id="GO:0008495">
    <property type="term" value="F:protoheme IX farnesyltransferase activity"/>
    <property type="evidence" value="ECO:0007669"/>
    <property type="project" value="UniProtKB-UniRule"/>
</dbReference>
<dbReference type="PROSITE" id="PS00943">
    <property type="entry name" value="UBIA"/>
    <property type="match status" value="1"/>
</dbReference>
<keyword evidence="5 14" id="KW-0808">Transferase</keyword>
<proteinExistence type="inferred from homology"/>
<dbReference type="EMBL" id="MFTC01000049">
    <property type="protein sequence ID" value="OGI51170.1"/>
    <property type="molecule type" value="Genomic_DNA"/>
</dbReference>
<dbReference type="AlphaFoldDB" id="A0A1F6U1F4"/>
<dbReference type="PANTHER" id="PTHR43448:SF7">
    <property type="entry name" value="4-HYDROXYBENZOATE SOLANESYLTRANSFERASE"/>
    <property type="match status" value="1"/>
</dbReference>
<evidence type="ECO:0000256" key="14">
    <source>
        <dbReference type="HAMAP-Rule" id="MF_00154"/>
    </source>
</evidence>
<evidence type="ECO:0000256" key="12">
    <source>
        <dbReference type="ARBA" id="ARBA00042475"/>
    </source>
</evidence>
<dbReference type="CDD" id="cd13957">
    <property type="entry name" value="PT_UbiA_Cox10"/>
    <property type="match status" value="1"/>
</dbReference>
<dbReference type="UniPathway" id="UPA00834">
    <property type="reaction ID" value="UER00712"/>
</dbReference>
<comment type="pathway">
    <text evidence="2 14">Porphyrin-containing compound metabolism; heme O biosynthesis; heme O from protoheme: step 1/1.</text>
</comment>
<dbReference type="STRING" id="1817768.A3A87_03100"/>
<name>A0A1F6U1F4_9PROT</name>
<keyword evidence="8 14" id="KW-0350">Heme biosynthesis</keyword>
<evidence type="ECO:0000256" key="8">
    <source>
        <dbReference type="ARBA" id="ARBA00023133"/>
    </source>
</evidence>
<evidence type="ECO:0000256" key="9">
    <source>
        <dbReference type="ARBA" id="ARBA00023136"/>
    </source>
</evidence>
<comment type="catalytic activity">
    <reaction evidence="13 14">
        <text>heme b + (2E,6E)-farnesyl diphosphate + H2O = Fe(II)-heme o + diphosphate</text>
        <dbReference type="Rhea" id="RHEA:28070"/>
        <dbReference type="ChEBI" id="CHEBI:15377"/>
        <dbReference type="ChEBI" id="CHEBI:33019"/>
        <dbReference type="ChEBI" id="CHEBI:60344"/>
        <dbReference type="ChEBI" id="CHEBI:60530"/>
        <dbReference type="ChEBI" id="CHEBI:175763"/>
        <dbReference type="EC" id="2.5.1.141"/>
    </reaction>
</comment>
<comment type="subcellular location">
    <subcellularLocation>
        <location evidence="1 14">Cell membrane</location>
        <topology evidence="1 14">Multi-pass membrane protein</topology>
    </subcellularLocation>
</comment>
<evidence type="ECO:0000256" key="6">
    <source>
        <dbReference type="ARBA" id="ARBA00022692"/>
    </source>
</evidence>
<feature type="transmembrane region" description="Helical" evidence="14">
    <location>
        <begin position="21"/>
        <end position="41"/>
    </location>
</feature>
<evidence type="ECO:0000256" key="11">
    <source>
        <dbReference type="ARBA" id="ARBA00040810"/>
    </source>
</evidence>
<comment type="miscellaneous">
    <text evidence="14">Carbon 2 of the heme B porphyrin ring is defined according to the Fischer nomenclature.</text>
</comment>
<evidence type="ECO:0000256" key="2">
    <source>
        <dbReference type="ARBA" id="ARBA00004919"/>
    </source>
</evidence>
<feature type="transmembrane region" description="Helical" evidence="14">
    <location>
        <begin position="47"/>
        <end position="71"/>
    </location>
</feature>
<gene>
    <name evidence="14" type="primary">ctaB</name>
    <name evidence="15" type="ORF">A3A87_03100</name>
</gene>